<dbReference type="SUPFAM" id="SSF51735">
    <property type="entry name" value="NAD(P)-binding Rossmann-fold domains"/>
    <property type="match status" value="1"/>
</dbReference>
<evidence type="ECO:0000313" key="5">
    <source>
        <dbReference type="Proteomes" id="UP001418637"/>
    </source>
</evidence>
<dbReference type="PANTHER" id="PTHR43333:SF1">
    <property type="entry name" value="D-ISOMER SPECIFIC 2-HYDROXYACID DEHYDROGENASE NAD-BINDING DOMAIN-CONTAINING PROTEIN"/>
    <property type="match status" value="1"/>
</dbReference>
<reference evidence="4 5" key="1">
    <citation type="submission" date="2024-04" db="EMBL/GenBank/DDBJ databases">
        <title>A novel species isolated from cricket.</title>
        <authorList>
            <person name="Wang H.-C."/>
        </authorList>
    </citation>
    <scope>NUCLEOTIDE SEQUENCE [LARGE SCALE GENOMIC DNA]</scope>
    <source>
        <strain evidence="4 5">WL0021</strain>
    </source>
</reference>
<keyword evidence="5" id="KW-1185">Reference proteome</keyword>
<accession>A0ABV0BGK4</accession>
<dbReference type="Proteomes" id="UP001418637">
    <property type="component" value="Unassembled WGS sequence"/>
</dbReference>
<dbReference type="InterPro" id="IPR036291">
    <property type="entry name" value="NAD(P)-bd_dom_sf"/>
</dbReference>
<sequence length="317" mass="34690">MSILIAVSDNENPLVKDVLETFKAELPEREFVLSGDLFDRRAVSYAVSWKHKPGALANLPMLEAIFSLGAGVDFLFKDERLPDVALYRVAQDDLTFRMSEYVVLQCLMHLRDQRRFDLQQQKHEWIVGSTPPTASEVRVGIMGMGVLGTDAAYKLKTLGFDVAGWSRAPKSVPDIPVFAGEDGLEALLKRTDILVSLLPLTDQTRGILNLPLFEKLARDGKLAGPVLINPGRGGLQVEEDILKALDDGILAGASLDVFDVEPLPENSALWAHPKVILTPHIAAASEAVKTAKYIANQIKLLEAGKDVPGKVDRSLGY</sequence>
<dbReference type="InterPro" id="IPR006140">
    <property type="entry name" value="D-isomer_DH_NAD-bd"/>
</dbReference>
<evidence type="ECO:0000256" key="2">
    <source>
        <dbReference type="ARBA" id="ARBA00023027"/>
    </source>
</evidence>
<dbReference type="CDD" id="cd12164">
    <property type="entry name" value="GDH_like_2"/>
    <property type="match status" value="1"/>
</dbReference>
<dbReference type="Pfam" id="PF02826">
    <property type="entry name" value="2-Hacid_dh_C"/>
    <property type="match status" value="1"/>
</dbReference>
<dbReference type="RefSeq" id="WP_346336066.1">
    <property type="nucleotide sequence ID" value="NZ_JBBYXI010000001.1"/>
</dbReference>
<dbReference type="Gene3D" id="3.40.50.720">
    <property type="entry name" value="NAD(P)-binding Rossmann-like Domain"/>
    <property type="match status" value="2"/>
</dbReference>
<protein>
    <submittedName>
        <fullName evidence="4">Glyoxylate/hydroxypyruvate reductase A</fullName>
    </submittedName>
</protein>
<proteinExistence type="predicted"/>
<evidence type="ECO:0000256" key="1">
    <source>
        <dbReference type="ARBA" id="ARBA00023002"/>
    </source>
</evidence>
<comment type="caution">
    <text evidence="4">The sequence shown here is derived from an EMBL/GenBank/DDBJ whole genome shotgun (WGS) entry which is preliminary data.</text>
</comment>
<keyword evidence="2" id="KW-0520">NAD</keyword>
<dbReference type="EMBL" id="JBBYXI010000001">
    <property type="protein sequence ID" value="MEN3930094.1"/>
    <property type="molecule type" value="Genomic_DNA"/>
</dbReference>
<name>A0ABV0BGK4_9HYPH</name>
<feature type="domain" description="D-isomer specific 2-hydroxyacid dehydrogenase NAD-binding" evidence="3">
    <location>
        <begin position="105"/>
        <end position="282"/>
    </location>
</feature>
<evidence type="ECO:0000313" key="4">
    <source>
        <dbReference type="EMBL" id="MEN3930094.1"/>
    </source>
</evidence>
<evidence type="ECO:0000259" key="3">
    <source>
        <dbReference type="Pfam" id="PF02826"/>
    </source>
</evidence>
<keyword evidence="1" id="KW-0560">Oxidoreductase</keyword>
<gene>
    <name evidence="4" type="ORF">WJT86_03340</name>
</gene>
<organism evidence="4 5">
    <name type="scientific">Hohaiivirga grylli</name>
    <dbReference type="NCBI Taxonomy" id="3133970"/>
    <lineage>
        <taxon>Bacteria</taxon>
        <taxon>Pseudomonadati</taxon>
        <taxon>Pseudomonadota</taxon>
        <taxon>Alphaproteobacteria</taxon>
        <taxon>Hyphomicrobiales</taxon>
        <taxon>Methylobacteriaceae</taxon>
        <taxon>Hohaiivirga</taxon>
    </lineage>
</organism>
<dbReference type="PANTHER" id="PTHR43333">
    <property type="entry name" value="2-HACID_DH_C DOMAIN-CONTAINING PROTEIN"/>
    <property type="match status" value="1"/>
</dbReference>